<dbReference type="AlphaFoldDB" id="A0A921QQJ0"/>
<organism evidence="2 3">
    <name type="scientific">Sorghum bicolor</name>
    <name type="common">Sorghum</name>
    <name type="synonym">Sorghum vulgare</name>
    <dbReference type="NCBI Taxonomy" id="4558"/>
    <lineage>
        <taxon>Eukaryota</taxon>
        <taxon>Viridiplantae</taxon>
        <taxon>Streptophyta</taxon>
        <taxon>Embryophyta</taxon>
        <taxon>Tracheophyta</taxon>
        <taxon>Spermatophyta</taxon>
        <taxon>Magnoliopsida</taxon>
        <taxon>Liliopsida</taxon>
        <taxon>Poales</taxon>
        <taxon>Poaceae</taxon>
        <taxon>PACMAD clade</taxon>
        <taxon>Panicoideae</taxon>
        <taxon>Andropogonodae</taxon>
        <taxon>Andropogoneae</taxon>
        <taxon>Sorghinae</taxon>
        <taxon>Sorghum</taxon>
    </lineage>
</organism>
<evidence type="ECO:0000313" key="2">
    <source>
        <dbReference type="EMBL" id="KAG0525000.1"/>
    </source>
</evidence>
<reference evidence="2" key="2">
    <citation type="submission" date="2020-10" db="EMBL/GenBank/DDBJ databases">
        <authorList>
            <person name="Cooper E.A."/>
            <person name="Brenton Z.W."/>
            <person name="Flinn B.S."/>
            <person name="Jenkins J."/>
            <person name="Shu S."/>
            <person name="Flowers D."/>
            <person name="Luo F."/>
            <person name="Wang Y."/>
            <person name="Xia P."/>
            <person name="Barry K."/>
            <person name="Daum C."/>
            <person name="Lipzen A."/>
            <person name="Yoshinaga Y."/>
            <person name="Schmutz J."/>
            <person name="Saski C."/>
            <person name="Vermerris W."/>
            <person name="Kresovich S."/>
        </authorList>
    </citation>
    <scope>NUCLEOTIDE SEQUENCE</scope>
</reference>
<name>A0A921QQJ0_SORBI</name>
<feature type="region of interest" description="Disordered" evidence="1">
    <location>
        <begin position="23"/>
        <end position="51"/>
    </location>
</feature>
<dbReference type="EMBL" id="CM027685">
    <property type="protein sequence ID" value="KAG0525001.1"/>
    <property type="molecule type" value="Genomic_DNA"/>
</dbReference>
<comment type="caution">
    <text evidence="2">The sequence shown here is derived from an EMBL/GenBank/DDBJ whole genome shotgun (WGS) entry which is preliminary data.</text>
</comment>
<proteinExistence type="predicted"/>
<dbReference type="Proteomes" id="UP000807115">
    <property type="component" value="Chromosome 6"/>
</dbReference>
<gene>
    <name evidence="2" type="ORF">BDA96_06G017700</name>
</gene>
<dbReference type="EMBL" id="CM027685">
    <property type="protein sequence ID" value="KAG0525000.1"/>
    <property type="molecule type" value="Genomic_DNA"/>
</dbReference>
<protein>
    <submittedName>
        <fullName evidence="2">Uncharacterized protein</fullName>
    </submittedName>
</protein>
<sequence>MNNSLQAQMYVLGLIELLESRQVPANPKRQGQDMLDSLESPEVHHLHSRKFHGHQFLKSGSVGVLGDDMTAKSNRPDAKNLPFIASVVSSESAVALRVTVGHDAHSVPAQDAGT</sequence>
<evidence type="ECO:0000313" key="3">
    <source>
        <dbReference type="Proteomes" id="UP000807115"/>
    </source>
</evidence>
<accession>A0A921QQJ0</accession>
<reference evidence="2" key="1">
    <citation type="journal article" date="2019" name="BMC Genomics">
        <title>A new reference genome for Sorghum bicolor reveals high levels of sequence similarity between sweet and grain genotypes: implications for the genetics of sugar metabolism.</title>
        <authorList>
            <person name="Cooper E.A."/>
            <person name="Brenton Z.W."/>
            <person name="Flinn B.S."/>
            <person name="Jenkins J."/>
            <person name="Shu S."/>
            <person name="Flowers D."/>
            <person name="Luo F."/>
            <person name="Wang Y."/>
            <person name="Xia P."/>
            <person name="Barry K."/>
            <person name="Daum C."/>
            <person name="Lipzen A."/>
            <person name="Yoshinaga Y."/>
            <person name="Schmutz J."/>
            <person name="Saski C."/>
            <person name="Vermerris W."/>
            <person name="Kresovich S."/>
        </authorList>
    </citation>
    <scope>NUCLEOTIDE SEQUENCE</scope>
</reference>
<evidence type="ECO:0000256" key="1">
    <source>
        <dbReference type="SAM" id="MobiDB-lite"/>
    </source>
</evidence>